<dbReference type="Proteomes" id="UP001056778">
    <property type="component" value="Chromosome 9"/>
</dbReference>
<sequence>MVRHRKRKTNIGLTEEHVMFEAVKSVLNGGLSIKASAARYSIARTTLTRYVKKCKDLQIDWDSASVEDVPRLSPRYDNRKIFSDQQEVILCDYLQTCAKLHHGMP</sequence>
<protein>
    <submittedName>
        <fullName evidence="1">Homeobox-like domain superfamily</fullName>
    </submittedName>
</protein>
<name>A0ACB9SLW0_HOLOL</name>
<proteinExistence type="predicted"/>
<dbReference type="EMBL" id="CM043023">
    <property type="protein sequence ID" value="KAI4455469.1"/>
    <property type="molecule type" value="Genomic_DNA"/>
</dbReference>
<organism evidence="1 2">
    <name type="scientific">Holotrichia oblita</name>
    <name type="common">Chafer beetle</name>
    <dbReference type="NCBI Taxonomy" id="644536"/>
    <lineage>
        <taxon>Eukaryota</taxon>
        <taxon>Metazoa</taxon>
        <taxon>Ecdysozoa</taxon>
        <taxon>Arthropoda</taxon>
        <taxon>Hexapoda</taxon>
        <taxon>Insecta</taxon>
        <taxon>Pterygota</taxon>
        <taxon>Neoptera</taxon>
        <taxon>Endopterygota</taxon>
        <taxon>Coleoptera</taxon>
        <taxon>Polyphaga</taxon>
        <taxon>Scarabaeiformia</taxon>
        <taxon>Scarabaeidae</taxon>
        <taxon>Melolonthinae</taxon>
        <taxon>Holotrichia</taxon>
    </lineage>
</organism>
<evidence type="ECO:0000313" key="1">
    <source>
        <dbReference type="EMBL" id="KAI4455469.1"/>
    </source>
</evidence>
<evidence type="ECO:0000313" key="2">
    <source>
        <dbReference type="Proteomes" id="UP001056778"/>
    </source>
</evidence>
<keyword evidence="2" id="KW-1185">Reference proteome</keyword>
<reference evidence="1" key="1">
    <citation type="submission" date="2022-04" db="EMBL/GenBank/DDBJ databases">
        <title>Chromosome-scale genome assembly of Holotrichia oblita Faldermann.</title>
        <authorList>
            <person name="Rongchong L."/>
        </authorList>
    </citation>
    <scope>NUCLEOTIDE SEQUENCE</scope>
    <source>
        <strain evidence="1">81SQS9</strain>
    </source>
</reference>
<accession>A0ACB9SLW0</accession>
<comment type="caution">
    <text evidence="1">The sequence shown here is derived from an EMBL/GenBank/DDBJ whole genome shotgun (WGS) entry which is preliminary data.</text>
</comment>
<gene>
    <name evidence="1" type="ORF">MML48_9g00002316</name>
</gene>